<dbReference type="AlphaFoldDB" id="A0A0A9A9P3"/>
<protein>
    <submittedName>
        <fullName evidence="1">Uncharacterized protein</fullName>
    </submittedName>
</protein>
<sequence>MVMKHSAFSQSGHSTLKCCELVLH</sequence>
<reference evidence="1" key="1">
    <citation type="submission" date="2014-09" db="EMBL/GenBank/DDBJ databases">
        <authorList>
            <person name="Magalhaes I.L.F."/>
            <person name="Oliveira U."/>
            <person name="Santos F.R."/>
            <person name="Vidigal T.H.D.A."/>
            <person name="Brescovit A.D."/>
            <person name="Santos A.J."/>
        </authorList>
    </citation>
    <scope>NUCLEOTIDE SEQUENCE</scope>
    <source>
        <tissue evidence="1">Shoot tissue taken approximately 20 cm above the soil surface</tissue>
    </source>
</reference>
<dbReference type="EMBL" id="GBRH01250079">
    <property type="protein sequence ID" value="JAD47816.1"/>
    <property type="molecule type" value="Transcribed_RNA"/>
</dbReference>
<evidence type="ECO:0000313" key="1">
    <source>
        <dbReference type="EMBL" id="JAD47816.1"/>
    </source>
</evidence>
<organism evidence="1">
    <name type="scientific">Arundo donax</name>
    <name type="common">Giant reed</name>
    <name type="synonym">Donax arundinaceus</name>
    <dbReference type="NCBI Taxonomy" id="35708"/>
    <lineage>
        <taxon>Eukaryota</taxon>
        <taxon>Viridiplantae</taxon>
        <taxon>Streptophyta</taxon>
        <taxon>Embryophyta</taxon>
        <taxon>Tracheophyta</taxon>
        <taxon>Spermatophyta</taxon>
        <taxon>Magnoliopsida</taxon>
        <taxon>Liliopsida</taxon>
        <taxon>Poales</taxon>
        <taxon>Poaceae</taxon>
        <taxon>PACMAD clade</taxon>
        <taxon>Arundinoideae</taxon>
        <taxon>Arundineae</taxon>
        <taxon>Arundo</taxon>
    </lineage>
</organism>
<name>A0A0A9A9P3_ARUDO</name>
<proteinExistence type="predicted"/>
<reference evidence="1" key="2">
    <citation type="journal article" date="2015" name="Data Brief">
        <title>Shoot transcriptome of the giant reed, Arundo donax.</title>
        <authorList>
            <person name="Barrero R.A."/>
            <person name="Guerrero F.D."/>
            <person name="Moolhuijzen P."/>
            <person name="Goolsby J.A."/>
            <person name="Tidwell J."/>
            <person name="Bellgard S.E."/>
            <person name="Bellgard M.I."/>
        </authorList>
    </citation>
    <scope>NUCLEOTIDE SEQUENCE</scope>
    <source>
        <tissue evidence="1">Shoot tissue taken approximately 20 cm above the soil surface</tissue>
    </source>
</reference>
<accession>A0A0A9A9P3</accession>